<name>X6NAK2_RETFI</name>
<comment type="caution">
    <text evidence="1">The sequence shown here is derived from an EMBL/GenBank/DDBJ whole genome shotgun (WGS) entry which is preliminary data.</text>
</comment>
<reference evidence="1 2" key="1">
    <citation type="journal article" date="2013" name="Curr. Biol.">
        <title>The Genome of the Foraminiferan Reticulomyxa filosa.</title>
        <authorList>
            <person name="Glockner G."/>
            <person name="Hulsmann N."/>
            <person name="Schleicher M."/>
            <person name="Noegel A.A."/>
            <person name="Eichinger L."/>
            <person name="Gallinger C."/>
            <person name="Pawlowski J."/>
            <person name="Sierra R."/>
            <person name="Euteneuer U."/>
            <person name="Pillet L."/>
            <person name="Moustafa A."/>
            <person name="Platzer M."/>
            <person name="Groth M."/>
            <person name="Szafranski K."/>
            <person name="Schliwa M."/>
        </authorList>
    </citation>
    <scope>NUCLEOTIDE SEQUENCE [LARGE SCALE GENOMIC DNA]</scope>
</reference>
<protein>
    <submittedName>
        <fullName evidence="1">Uncharacterized protein</fullName>
    </submittedName>
</protein>
<keyword evidence="2" id="KW-1185">Reference proteome</keyword>
<evidence type="ECO:0000313" key="1">
    <source>
        <dbReference type="EMBL" id="ETO22337.1"/>
    </source>
</evidence>
<dbReference type="EMBL" id="ASPP01010825">
    <property type="protein sequence ID" value="ETO22337.1"/>
    <property type="molecule type" value="Genomic_DNA"/>
</dbReference>
<sequence length="2158" mass="248404">MHLPVAFLSRFEKFYLDPATLEYFLDPELKEKQQTSPHNLDSRFEEKYQTLSQVAKKRFSDHPNTSPSQLFIGFVEKYTFISLVANFKSGKNKSEEMKNESENKSDVENAVEGCFQLLLKNTALEFVIHDANKQREFLPYADIVDVLEREAANEKNNFAFVKIVTHDNLLLCTKNIERNGCEYQLTVEHASTTFLETKKIQDVRISQISQVQNVTIIGIKDIRDFTHEIDLFTYVTEFFRMRITQVGHLVLVLACDPPMEGETLTHYLHAQYIVEKAYHNYLRTNEVLLQIKKTVVMLFYRYFFFFSPFLFAYVYVCVYRDGPQTQIPPEVGHPLIVSGIWKHVFVDALLPADVPQEIQISDVNIFDKESCQRIHNRIKTVIFDLVKNCIELALNRIQFSEPSQDEASNILRTYLQKSPPDNGRFREILNQRILDVLSDERHGTTKCLQDLLEKSIRNVLLDERGSLRSQFLTLLREKIKSILVEVLTVIFDNQNLHLYNPSEPSAESRNELFLKALNEPKITRTSQPSQDTQILIRNDIPNGGQFPFSSYIHSWISSYQKETFNEIETKTENENKAKSLLSSEVSLTQHVLTTIQTNGLKVLEDLPIDLMRKYIQDVIHLQARALGLNSYESNMYALLHRQVCSFVEKACEKLAEESNIEDQDHASQQDSHLAALMMFYQLNADPTQMHIDTSELSTEQINAASSFQIAEVYSILWTHEPIFQNFIKIVFVLKERPQEIENLQNAWEESPALFSSIQKILTIILKHAQNNLYSSSGVALQDQIEYLVSLTNPFEEFLSWLAKYDESEVMKLKKQWELLLLQVLCIRAANLKVDSNILSKISVRFEYRGFDDFDSLNEVLENVSALIGTSQFKKEKESALQWVVQNYLRTFVFKDRTATLSDDFVENLVLLLADGKSKKLCVEPTIFTKMEIATNLLSLLQNNNQKNLGNYLQQHLNDCDLNSEFPVLILRAHEQFLHFKEENRQLSLPSIVTRLVAANANLKSSLEDKLMLDQLLAIGECKFCTYHFAHYLKACTEFPSYFYGPDGITHFDIKEGRKITNTYLGASDCAKIGAMYVITPNMGAHEQKVRRGLQFYLLTEFWNNTIVDDVFRVLEHSATSLKSYEQTQLILKDAKKNRKIVWNEFNQSQFVHLVAGVLNVFYKAKNTNFEVMSRFMPQVLQTIRSTCGQETDRDYLGAPERVNYLLCQLAVADSDLVNFKNQKQDVFKKFLNILNLGWHLVGVILSLPPSPLSILFHAPKKYRNGYLLGMPEDQSVCLLKARTGHQAWMCPQKHLFFAADGSSQSLCSLCNSGNSNNNNNNNNNVKTTKRVDENGHIVRKVVGGSEVKYDTDMLTPRGYVIIEGEDDICRDFDETSVRIARLFVNLLLLIHHSCMQRSQVVEFTKLSSDAKNITNRLLKLITTYIEKIAHAVDHLSEESCVLLLHRIIQQIYETYVDEFPNGLEDLSIRGRQEFEVYLISKCIDPVLLNHGKYIRETREWTLTDPNCVYWTTRIDDRLSLEKDEGKEFLSQYYPHIYLPFQEVTLLQFRSYVMQDKNNNTAYPVISGLLKTMALSSGYSVFALRYLPEMINWMKLVHYRFNGRLTREEAGSKTAQDVLNRCIEDKWGDINQWITALKGFSTGWNHVVSRTADSKKQGAAIDEKRPSAILDNFSLPFNKSHPIAAKSEEKKEKHSVEANYSGPRKRSLFDFFKKDETNTSTEDEKGGNEDNLEDMLDVTASENDVDDLGWMKRFLVLSNQPFQLLKTDANNVVSPQDVPLSLALECGPNSPLETSKMLRLLLDHLVTVNNSLLENCSKSQHVEKTAVTRISNEKDVVGINEEELSKMIQQCASQKSKYGQAVSLNINLELLETQIKEKYIVGRKYLSFDLSEITFELSGEYDMQEVFDLINQKFSETANQPNYFEKVDDNVLLTLNTKLLHPDSSIASYALRDNVNPSDYANLGTNSNKLKVYKTPKEAVEQVLLAIRRQKTVPTGTDSIGLYMKKILHLHQREYEPFEKTNELCLKHSKSVWEYLNRMYLMEESKWCQLPKGLLKIYQDPPSDETEQLLGRFVTDNETDAIWSLLLCWKKILETTLSRQALPKPNEIPLSKFLHGEIKDDDLKKLVLELPIQLQLNHAGIAFQKCASKFEKKIQASFL</sequence>
<dbReference type="Proteomes" id="UP000023152">
    <property type="component" value="Unassembled WGS sequence"/>
</dbReference>
<accession>X6NAK2</accession>
<evidence type="ECO:0000313" key="2">
    <source>
        <dbReference type="Proteomes" id="UP000023152"/>
    </source>
</evidence>
<gene>
    <name evidence="1" type="ORF">RFI_14863</name>
</gene>
<proteinExistence type="predicted"/>
<organism evidence="1 2">
    <name type="scientific">Reticulomyxa filosa</name>
    <dbReference type="NCBI Taxonomy" id="46433"/>
    <lineage>
        <taxon>Eukaryota</taxon>
        <taxon>Sar</taxon>
        <taxon>Rhizaria</taxon>
        <taxon>Retaria</taxon>
        <taxon>Foraminifera</taxon>
        <taxon>Monothalamids</taxon>
        <taxon>Reticulomyxidae</taxon>
        <taxon>Reticulomyxa</taxon>
    </lineage>
</organism>